<evidence type="ECO:0000256" key="1">
    <source>
        <dbReference type="SAM" id="MobiDB-lite"/>
    </source>
</evidence>
<feature type="region of interest" description="Disordered" evidence="1">
    <location>
        <begin position="41"/>
        <end position="60"/>
    </location>
</feature>
<reference evidence="3" key="2">
    <citation type="journal article" date="2020" name="Int. J. Syst. Evol. Microbiol.">
        <title>Genomic insights into a novel species Rhodoferax aquaticus sp. nov., isolated from freshwater.</title>
        <authorList>
            <person name="Li T."/>
            <person name="Zhuo Y."/>
            <person name="Jin C.Z."/>
            <person name="Wu X."/>
            <person name="Ko S.R."/>
            <person name="Jin F.J."/>
            <person name="Ahn C.Y."/>
            <person name="Oh H.M."/>
            <person name="Lee H.G."/>
            <person name="Jin L."/>
        </authorList>
    </citation>
    <scope>NUCLEOTIDE SEQUENCE [LARGE SCALE GENOMIC DNA]</scope>
    <source>
        <strain evidence="3">Gr-4</strain>
    </source>
</reference>
<sequence>MPHPREHLSAAAIAAMPSPATAHPLNPNSVRLKKSLGDAVGLTQMGGAPDHRAPGAVPLP</sequence>
<protein>
    <submittedName>
        <fullName evidence="2">Uncharacterized protein</fullName>
    </submittedName>
</protein>
<name>A0A515ER60_9BURK</name>
<dbReference type="EMBL" id="CP036282">
    <property type="protein sequence ID" value="QDL55113.1"/>
    <property type="molecule type" value="Genomic_DNA"/>
</dbReference>
<dbReference type="KEGG" id="rhg:EXZ61_13570"/>
<dbReference type="AlphaFoldDB" id="A0A515ER60"/>
<evidence type="ECO:0000313" key="3">
    <source>
        <dbReference type="Proteomes" id="UP000317365"/>
    </source>
</evidence>
<keyword evidence="3" id="KW-1185">Reference proteome</keyword>
<evidence type="ECO:0000313" key="2">
    <source>
        <dbReference type="EMBL" id="QDL55113.1"/>
    </source>
</evidence>
<dbReference type="Proteomes" id="UP000317365">
    <property type="component" value="Chromosome"/>
</dbReference>
<accession>A0A515ER60</accession>
<gene>
    <name evidence="2" type="ORF">EXZ61_13570</name>
</gene>
<dbReference type="RefSeq" id="WP_142812273.1">
    <property type="nucleotide sequence ID" value="NZ_CP036282.1"/>
</dbReference>
<reference evidence="3" key="1">
    <citation type="submission" date="2019-02" db="EMBL/GenBank/DDBJ databases">
        <title>Complete genome sequence of Rhodoferax sp. Gr-4.</title>
        <authorList>
            <person name="Jin L."/>
        </authorList>
    </citation>
    <scope>NUCLEOTIDE SEQUENCE [LARGE SCALE GENOMIC DNA]</scope>
    <source>
        <strain evidence="3">Gr-4</strain>
    </source>
</reference>
<proteinExistence type="predicted"/>
<organism evidence="2 3">
    <name type="scientific">Rhodoferax aquaticus</name>
    <dbReference type="NCBI Taxonomy" id="2527691"/>
    <lineage>
        <taxon>Bacteria</taxon>
        <taxon>Pseudomonadati</taxon>
        <taxon>Pseudomonadota</taxon>
        <taxon>Betaproteobacteria</taxon>
        <taxon>Burkholderiales</taxon>
        <taxon>Comamonadaceae</taxon>
        <taxon>Rhodoferax</taxon>
    </lineage>
</organism>